<organism evidence="6 7">
    <name type="scientific">Pararhizobium polonicum</name>
    <dbReference type="NCBI Taxonomy" id="1612624"/>
    <lineage>
        <taxon>Bacteria</taxon>
        <taxon>Pseudomonadati</taxon>
        <taxon>Pseudomonadota</taxon>
        <taxon>Alphaproteobacteria</taxon>
        <taxon>Hyphomicrobiales</taxon>
        <taxon>Rhizobiaceae</taxon>
        <taxon>Rhizobium/Agrobacterium group</taxon>
        <taxon>Pararhizobium</taxon>
    </lineage>
</organism>
<dbReference type="InterPro" id="IPR011711">
    <property type="entry name" value="GntR_C"/>
</dbReference>
<sequence length="242" mass="26651">MTNQNSSDRPLVLTQTVAGLLRDKILRGELAPGTPLREVVWAEALSVSRNTLREALRDLVAEGLIEHRVHYGATVRALNATEISEIYAIRMTLELRGVTCSAYASQDAMSELVERVEAVQRAALDKDWQQCGTASLEFHRQIVNFIGSPRLNDVFATVAAQARLAFSMAPDARRFQEPWVARDVEICGLLCDGDRTAASRALELYLQESERVVLEAARAQTLPRPGKKLAAPADERGTPPST</sequence>
<keyword evidence="3" id="KW-0804">Transcription</keyword>
<feature type="region of interest" description="Disordered" evidence="4">
    <location>
        <begin position="221"/>
        <end position="242"/>
    </location>
</feature>
<dbReference type="STRING" id="1612624.ADU59_15450"/>
<dbReference type="PANTHER" id="PTHR43537">
    <property type="entry name" value="TRANSCRIPTIONAL REGULATOR, GNTR FAMILY"/>
    <property type="match status" value="1"/>
</dbReference>
<dbReference type="EMBL" id="LGLV01000009">
    <property type="protein sequence ID" value="OBZ94584.1"/>
    <property type="molecule type" value="Genomic_DNA"/>
</dbReference>
<accession>A0A1C7P4G7</accession>
<dbReference type="SMART" id="SM00345">
    <property type="entry name" value="HTH_GNTR"/>
    <property type="match status" value="1"/>
</dbReference>
<keyword evidence="7" id="KW-1185">Reference proteome</keyword>
<dbReference type="Proteomes" id="UP000093111">
    <property type="component" value="Unassembled WGS sequence"/>
</dbReference>
<comment type="caution">
    <text evidence="6">The sequence shown here is derived from an EMBL/GenBank/DDBJ whole genome shotgun (WGS) entry which is preliminary data.</text>
</comment>
<dbReference type="InterPro" id="IPR036388">
    <property type="entry name" value="WH-like_DNA-bd_sf"/>
</dbReference>
<dbReference type="RefSeq" id="WP_202970077.1">
    <property type="nucleotide sequence ID" value="NZ_LGLV01000009.1"/>
</dbReference>
<keyword evidence="2" id="KW-0238">DNA-binding</keyword>
<dbReference type="InterPro" id="IPR008920">
    <property type="entry name" value="TF_FadR/GntR_C"/>
</dbReference>
<evidence type="ECO:0000313" key="7">
    <source>
        <dbReference type="Proteomes" id="UP000093111"/>
    </source>
</evidence>
<keyword evidence="1" id="KW-0805">Transcription regulation</keyword>
<dbReference type="GO" id="GO:0003677">
    <property type="term" value="F:DNA binding"/>
    <property type="evidence" value="ECO:0007669"/>
    <property type="project" value="UniProtKB-KW"/>
</dbReference>
<dbReference type="InterPro" id="IPR036390">
    <property type="entry name" value="WH_DNA-bd_sf"/>
</dbReference>
<name>A0A1C7P4G7_9HYPH</name>
<feature type="compositionally biased region" description="Basic and acidic residues" evidence="4">
    <location>
        <begin position="233"/>
        <end position="242"/>
    </location>
</feature>
<evidence type="ECO:0000256" key="1">
    <source>
        <dbReference type="ARBA" id="ARBA00023015"/>
    </source>
</evidence>
<dbReference type="SUPFAM" id="SSF46785">
    <property type="entry name" value="Winged helix' DNA-binding domain"/>
    <property type="match status" value="1"/>
</dbReference>
<evidence type="ECO:0000259" key="5">
    <source>
        <dbReference type="PROSITE" id="PS50949"/>
    </source>
</evidence>
<reference evidence="6 7" key="1">
    <citation type="journal article" date="2016" name="Syst. Appl. Microbiol.">
        <title>Pararhizobium polonicum sp. nov. isolated from tumors on stone fruit rootstocks.</title>
        <authorList>
            <person name="Pulawska J."/>
            <person name="Kuzmanovic N."/>
            <person name="Willems A."/>
            <person name="Pothier J.F."/>
        </authorList>
    </citation>
    <scope>NUCLEOTIDE SEQUENCE [LARGE SCALE GENOMIC DNA]</scope>
    <source>
        <strain evidence="6 7">F5.1</strain>
    </source>
</reference>
<evidence type="ECO:0000313" key="6">
    <source>
        <dbReference type="EMBL" id="OBZ94584.1"/>
    </source>
</evidence>
<dbReference type="SMART" id="SM00895">
    <property type="entry name" value="FCD"/>
    <property type="match status" value="1"/>
</dbReference>
<evidence type="ECO:0000256" key="3">
    <source>
        <dbReference type="ARBA" id="ARBA00023163"/>
    </source>
</evidence>
<dbReference type="AlphaFoldDB" id="A0A1C7P4G7"/>
<dbReference type="GO" id="GO:0003700">
    <property type="term" value="F:DNA-binding transcription factor activity"/>
    <property type="evidence" value="ECO:0007669"/>
    <property type="project" value="InterPro"/>
</dbReference>
<dbReference type="PANTHER" id="PTHR43537:SF45">
    <property type="entry name" value="GNTR FAMILY REGULATORY PROTEIN"/>
    <property type="match status" value="1"/>
</dbReference>
<dbReference type="Gene3D" id="1.10.10.10">
    <property type="entry name" value="Winged helix-like DNA-binding domain superfamily/Winged helix DNA-binding domain"/>
    <property type="match status" value="1"/>
</dbReference>
<protein>
    <recommendedName>
        <fullName evidence="5">HTH gntR-type domain-containing protein</fullName>
    </recommendedName>
</protein>
<dbReference type="PATRIC" id="fig|1612624.7.peg.5013"/>
<dbReference type="Gene3D" id="1.20.120.530">
    <property type="entry name" value="GntR ligand-binding domain-like"/>
    <property type="match status" value="1"/>
</dbReference>
<dbReference type="Pfam" id="PF00392">
    <property type="entry name" value="GntR"/>
    <property type="match status" value="1"/>
</dbReference>
<proteinExistence type="predicted"/>
<dbReference type="PROSITE" id="PS50949">
    <property type="entry name" value="HTH_GNTR"/>
    <property type="match status" value="1"/>
</dbReference>
<evidence type="ECO:0000256" key="4">
    <source>
        <dbReference type="SAM" id="MobiDB-lite"/>
    </source>
</evidence>
<gene>
    <name evidence="6" type="ORF">ADU59_15450</name>
</gene>
<dbReference type="Pfam" id="PF07729">
    <property type="entry name" value="FCD"/>
    <property type="match status" value="1"/>
</dbReference>
<dbReference type="CDD" id="cd07377">
    <property type="entry name" value="WHTH_GntR"/>
    <property type="match status" value="1"/>
</dbReference>
<evidence type="ECO:0000256" key="2">
    <source>
        <dbReference type="ARBA" id="ARBA00023125"/>
    </source>
</evidence>
<dbReference type="InterPro" id="IPR000524">
    <property type="entry name" value="Tscrpt_reg_HTH_GntR"/>
</dbReference>
<dbReference type="SUPFAM" id="SSF48008">
    <property type="entry name" value="GntR ligand-binding domain-like"/>
    <property type="match status" value="1"/>
</dbReference>
<feature type="domain" description="HTH gntR-type" evidence="5">
    <location>
        <begin position="11"/>
        <end position="78"/>
    </location>
</feature>